<protein>
    <submittedName>
        <fullName evidence="3">Uncharacterized protein</fullName>
    </submittedName>
</protein>
<evidence type="ECO:0000313" key="2">
    <source>
        <dbReference type="Proteomes" id="UP000887566"/>
    </source>
</evidence>
<evidence type="ECO:0000256" key="1">
    <source>
        <dbReference type="SAM" id="SignalP"/>
    </source>
</evidence>
<proteinExistence type="predicted"/>
<dbReference type="AlphaFoldDB" id="A0A914XAJ5"/>
<feature type="chain" id="PRO_5038057451" evidence="1">
    <location>
        <begin position="25"/>
        <end position="230"/>
    </location>
</feature>
<name>A0A914XAJ5_9BILA</name>
<keyword evidence="1" id="KW-0732">Signal</keyword>
<feature type="signal peptide" evidence="1">
    <location>
        <begin position="1"/>
        <end position="24"/>
    </location>
</feature>
<dbReference type="WBParaSite" id="PSAMB.scaffold7273size7921.g29865.t1">
    <property type="protein sequence ID" value="PSAMB.scaffold7273size7921.g29865.t1"/>
    <property type="gene ID" value="PSAMB.scaffold7273size7921.g29865"/>
</dbReference>
<organism evidence="2 3">
    <name type="scientific">Plectus sambesii</name>
    <dbReference type="NCBI Taxonomy" id="2011161"/>
    <lineage>
        <taxon>Eukaryota</taxon>
        <taxon>Metazoa</taxon>
        <taxon>Ecdysozoa</taxon>
        <taxon>Nematoda</taxon>
        <taxon>Chromadorea</taxon>
        <taxon>Plectida</taxon>
        <taxon>Plectina</taxon>
        <taxon>Plectoidea</taxon>
        <taxon>Plectidae</taxon>
        <taxon>Plectus</taxon>
    </lineage>
</organism>
<accession>A0A914XAJ5</accession>
<keyword evidence="2" id="KW-1185">Reference proteome</keyword>
<sequence length="230" mass="26484">MTLKQVVVTSASFLAILAVATVNASVCEQLNDICVPSQDIRENCQCVLTNAELANEDKALLVNKLLGYSNQLDDIRYEYLPRKAVSALKSFFTTSATIHELNRNIFKDVKYRIYVELMIVEQSKAHHLFNLLNTNHLSAAVKNHISHCPSGHCEQRGTLEDDHKNTWNKRTRTFNSEMAMRMDFANKTMVAFATAKSECILEHMLQEYQEKVCKIEWVFWKKCWNETKFA</sequence>
<dbReference type="Proteomes" id="UP000887566">
    <property type="component" value="Unplaced"/>
</dbReference>
<evidence type="ECO:0000313" key="3">
    <source>
        <dbReference type="WBParaSite" id="PSAMB.scaffold7273size7921.g29865.t1"/>
    </source>
</evidence>
<reference evidence="3" key="1">
    <citation type="submission" date="2022-11" db="UniProtKB">
        <authorList>
            <consortium name="WormBaseParasite"/>
        </authorList>
    </citation>
    <scope>IDENTIFICATION</scope>
</reference>